<dbReference type="AlphaFoldDB" id="A0A3S0WLB7"/>
<dbReference type="RefSeq" id="WP_126951234.1">
    <property type="nucleotide sequence ID" value="NZ_RZHD01000003.1"/>
</dbReference>
<protein>
    <submittedName>
        <fullName evidence="4">SMC family ATPase</fullName>
    </submittedName>
</protein>
<accession>A0A3S0WLB7</accession>
<name>A0A3S0WLB7_9GAMM</name>
<feature type="coiled-coil region" evidence="1">
    <location>
        <begin position="809"/>
        <end position="839"/>
    </location>
</feature>
<dbReference type="PANTHER" id="PTHR32114:SF2">
    <property type="entry name" value="ABC TRANSPORTER ABCH.3"/>
    <property type="match status" value="1"/>
</dbReference>
<comment type="caution">
    <text evidence="4">The sequence shown here is derived from an EMBL/GenBank/DDBJ whole genome shotgun (WGS) entry which is preliminary data.</text>
</comment>
<organism evidence="4 5">
    <name type="scientific">Vreelandella populi</name>
    <dbReference type="NCBI Taxonomy" id="2498858"/>
    <lineage>
        <taxon>Bacteria</taxon>
        <taxon>Pseudomonadati</taxon>
        <taxon>Pseudomonadota</taxon>
        <taxon>Gammaproteobacteria</taxon>
        <taxon>Oceanospirillales</taxon>
        <taxon>Halomonadaceae</taxon>
        <taxon>Vreelandella</taxon>
    </lineage>
</organism>
<dbReference type="SUPFAM" id="SSF52540">
    <property type="entry name" value="P-loop containing nucleoside triphosphate hydrolases"/>
    <property type="match status" value="1"/>
</dbReference>
<dbReference type="GO" id="GO:0006302">
    <property type="term" value="P:double-strand break repair"/>
    <property type="evidence" value="ECO:0007669"/>
    <property type="project" value="InterPro"/>
</dbReference>
<dbReference type="InterPro" id="IPR027417">
    <property type="entry name" value="P-loop_NTPase"/>
</dbReference>
<evidence type="ECO:0000256" key="2">
    <source>
        <dbReference type="SAM" id="MobiDB-lite"/>
    </source>
</evidence>
<evidence type="ECO:0000313" key="5">
    <source>
        <dbReference type="Proteomes" id="UP000286912"/>
    </source>
</evidence>
<dbReference type="OrthoDB" id="9795626at2"/>
<dbReference type="Pfam" id="PF13476">
    <property type="entry name" value="AAA_23"/>
    <property type="match status" value="1"/>
</dbReference>
<keyword evidence="1" id="KW-0175">Coiled coil</keyword>
<dbReference type="GO" id="GO:0016887">
    <property type="term" value="F:ATP hydrolysis activity"/>
    <property type="evidence" value="ECO:0007669"/>
    <property type="project" value="InterPro"/>
</dbReference>
<feature type="domain" description="Rad50/SbcC-type AAA" evidence="3">
    <location>
        <begin position="6"/>
        <end position="209"/>
    </location>
</feature>
<dbReference type="Proteomes" id="UP000286912">
    <property type="component" value="Unassembled WGS sequence"/>
</dbReference>
<feature type="coiled-coil region" evidence="1">
    <location>
        <begin position="601"/>
        <end position="726"/>
    </location>
</feature>
<evidence type="ECO:0000256" key="1">
    <source>
        <dbReference type="SAM" id="Coils"/>
    </source>
</evidence>
<feature type="compositionally biased region" description="Low complexity" evidence="2">
    <location>
        <begin position="254"/>
        <end position="264"/>
    </location>
</feature>
<dbReference type="Gene3D" id="3.40.50.300">
    <property type="entry name" value="P-loop containing nucleotide triphosphate hydrolases"/>
    <property type="match status" value="2"/>
</dbReference>
<evidence type="ECO:0000259" key="3">
    <source>
        <dbReference type="Pfam" id="PF13476"/>
    </source>
</evidence>
<evidence type="ECO:0000313" key="4">
    <source>
        <dbReference type="EMBL" id="RUR48857.1"/>
    </source>
</evidence>
<dbReference type="Pfam" id="PF13558">
    <property type="entry name" value="SbcC_Walker_B"/>
    <property type="match status" value="1"/>
</dbReference>
<sequence length="1025" mass="114407">MTPLALTMQAFGPFAEQQSINFSELGKNPLFLINGPTGAGKSSILDAICFALYGQTTGEERSGTQMRCDQAKASRLTEVTLEFYLRGSVYRVRRVPQQERPKARGEGTTTQNAEAQLWRLTKKGEEDECLVARNVGEATTQVQTLLGLDASQFRQVMVLPQGKFRELLLAESKDREKIFSQLFQTHIFQRIEEHLRTQANQIERAVKDHQHRVQGILDASDSESEAALIETLEALAPEHQASEQALTIAKQQREQAQAAERQGQECQALFDRHATLGTEKNQLLHQQPEIERARERLSAHEHTQALAEPFHRVQTAQRTAHATQQERVQAQTAVEKQQAGHRHAQQALHQAQIRCQQLPERREQAGRLQQALEQFQALNCVEQELYQAQSAWQGLHQQLSQQTQQRDTIAEQGEALAAKLKAEQVERNNLAGCGEVLKSRQALHGQRQTLAGLESQRAALAGQVAQAVRDVESRQQTVERYKRRATEQEMHWHQGQAALLAARLETHQPCPVCGSREHPAPAIQEQPPVTQADVQRARAEYEQVHQMLVQAQQLQQRLTQQLSHNDEQSEYLRHTLGEWGTKPLSALEAACQESQRHVKRYQVLTRELAAQERTLEQQRSEWKALDTQIKSQQPQLEAAQKRCHQLEAQCEQLRRALPKAHGSLEALQAELGRVQSDIQQSEAVWQAAQENAQHAQTALARAETTLSDTAQRAAAATQALSAAQNEWQKALSGSAFDNESDFIHARLEAPERQALIETVTLFQQALAKLDGQLEASQTRLEGLTPPDLTALAEQVASAQAHEQVCDQTYQRLAARIAQLTTTQQKLKAAHAAEAELEAEYRLWGTLSEIANGRTGHRISLQRFVLGVLLDDVLIQASERLVRMSRGRYQLVRREDPSKGNKASGLELDVADTYTGKNRPVATLSGGESFMAALALALGLSDVVQAYAGGIQLDTLFIDEGFGSLDQDALDQAIAMLSELQMGGRMIGIISHVSELKEQMPVRIEVRASRQGSTVQVQGLRMPLLR</sequence>
<proteinExistence type="predicted"/>
<gene>
    <name evidence="4" type="ORF">ELY37_03140</name>
</gene>
<dbReference type="Gene3D" id="1.10.287.1490">
    <property type="match status" value="1"/>
</dbReference>
<dbReference type="EMBL" id="RZHD01000003">
    <property type="protein sequence ID" value="RUR48857.1"/>
    <property type="molecule type" value="Genomic_DNA"/>
</dbReference>
<dbReference type="InterPro" id="IPR038729">
    <property type="entry name" value="Rad50/SbcC_AAA"/>
</dbReference>
<feature type="region of interest" description="Disordered" evidence="2">
    <location>
        <begin position="244"/>
        <end position="264"/>
    </location>
</feature>
<reference evidence="4 5" key="1">
    <citation type="submission" date="2018-12" db="EMBL/GenBank/DDBJ databases">
        <title>three novel Halomonas strain isolated from plants.</title>
        <authorList>
            <person name="Sun C."/>
        </authorList>
    </citation>
    <scope>NUCLEOTIDE SEQUENCE [LARGE SCALE GENOMIC DNA]</scope>
    <source>
        <strain evidence="4 5">RC</strain>
    </source>
</reference>
<keyword evidence="5" id="KW-1185">Reference proteome</keyword>
<dbReference type="PANTHER" id="PTHR32114">
    <property type="entry name" value="ABC TRANSPORTER ABCH.3"/>
    <property type="match status" value="1"/>
</dbReference>